<evidence type="ECO:0000313" key="4">
    <source>
        <dbReference type="Proteomes" id="UP000626109"/>
    </source>
</evidence>
<dbReference type="EMBL" id="CAJNNW010021421">
    <property type="protein sequence ID" value="CAE8667897.1"/>
    <property type="molecule type" value="Genomic_DNA"/>
</dbReference>
<feature type="domain" description="PCIF1 WW" evidence="2">
    <location>
        <begin position="236"/>
        <end position="338"/>
    </location>
</feature>
<gene>
    <name evidence="3" type="ORF">PGLA2088_LOCUS16742</name>
</gene>
<accession>A0A813J6J6</accession>
<evidence type="ECO:0000259" key="2">
    <source>
        <dbReference type="Pfam" id="PF12237"/>
    </source>
</evidence>
<reference evidence="3" key="1">
    <citation type="submission" date="2021-02" db="EMBL/GenBank/DDBJ databases">
        <authorList>
            <person name="Dougan E. K."/>
            <person name="Rhodes N."/>
            <person name="Thang M."/>
            <person name="Chan C."/>
        </authorList>
    </citation>
    <scope>NUCLEOTIDE SEQUENCE</scope>
</reference>
<comment type="caution">
    <text evidence="3">The sequence shown here is derived from an EMBL/GenBank/DDBJ whole genome shotgun (WGS) entry which is preliminary data.</text>
</comment>
<dbReference type="AlphaFoldDB" id="A0A813J6J6"/>
<dbReference type="InterPro" id="IPR022035">
    <property type="entry name" value="PCIF1_WW"/>
</dbReference>
<sequence>MQGINQLGGKNQTQPPSLKQRGDAGVPQPARPGRRNWSSISMDEDADGVFSASADLEDQGSKLREPSEIRTRKQEEEAQEHQEAFNKEERSSNSRLPAHFEPDNPGADAARVSALLDARQVLGAASNLQEILSYLLIDHDLVRRSDEDPMVPAIDSPLWERLPEVPRRNVLHRLASFHAGSAAAGSCIAEFPTGSWSEVHLGRHRFPVASTDIQVLLKRWTLSEDPAPRATAMARVLALYRTLENPMLSGNQRSSHQLAWRSSYKKSADIEYEMFASPFNAIAANGKFASRWPHIESLFGSAGRYPDVIDLWPEDAVVGVNPPFSDAYLDHVFLHCLDRIVGRFKKVHIFAPVREAPWRSQLRRLKGATLVQDFWDATSMGERHLEQPVLYWQGSDLQDVNA</sequence>
<proteinExistence type="predicted"/>
<feature type="compositionally biased region" description="Basic and acidic residues" evidence="1">
    <location>
        <begin position="59"/>
        <end position="102"/>
    </location>
</feature>
<dbReference type="Pfam" id="PF12237">
    <property type="entry name" value="PCIF1_WW"/>
    <property type="match status" value="1"/>
</dbReference>
<evidence type="ECO:0000313" key="3">
    <source>
        <dbReference type="EMBL" id="CAE8667897.1"/>
    </source>
</evidence>
<dbReference type="Proteomes" id="UP000626109">
    <property type="component" value="Unassembled WGS sequence"/>
</dbReference>
<organism evidence="3 4">
    <name type="scientific">Polarella glacialis</name>
    <name type="common">Dinoflagellate</name>
    <dbReference type="NCBI Taxonomy" id="89957"/>
    <lineage>
        <taxon>Eukaryota</taxon>
        <taxon>Sar</taxon>
        <taxon>Alveolata</taxon>
        <taxon>Dinophyceae</taxon>
        <taxon>Suessiales</taxon>
        <taxon>Suessiaceae</taxon>
        <taxon>Polarella</taxon>
    </lineage>
</organism>
<feature type="compositionally biased region" description="Polar residues" evidence="1">
    <location>
        <begin position="1"/>
        <end position="17"/>
    </location>
</feature>
<evidence type="ECO:0000256" key="1">
    <source>
        <dbReference type="SAM" id="MobiDB-lite"/>
    </source>
</evidence>
<protein>
    <recommendedName>
        <fullName evidence="2">PCIF1 WW domain-containing protein</fullName>
    </recommendedName>
</protein>
<name>A0A813J6J6_POLGL</name>
<feature type="region of interest" description="Disordered" evidence="1">
    <location>
        <begin position="1"/>
        <end position="106"/>
    </location>
</feature>